<keyword evidence="2 5" id="KW-0812">Transmembrane</keyword>
<keyword evidence="4 5" id="KW-0472">Membrane</keyword>
<dbReference type="InterPro" id="IPR009908">
    <property type="entry name" value="Methylamine_util_MauE"/>
</dbReference>
<dbReference type="RefSeq" id="WP_318527367.1">
    <property type="nucleotide sequence ID" value="NZ_CP049057.1"/>
</dbReference>
<evidence type="ECO:0000256" key="2">
    <source>
        <dbReference type="ARBA" id="ARBA00022692"/>
    </source>
</evidence>
<feature type="domain" description="Methylamine utilisation protein MauE" evidence="6">
    <location>
        <begin position="6"/>
        <end position="88"/>
    </location>
</feature>
<evidence type="ECO:0000259" key="6">
    <source>
        <dbReference type="Pfam" id="PF07291"/>
    </source>
</evidence>
<dbReference type="GO" id="GO:0016020">
    <property type="term" value="C:membrane"/>
    <property type="evidence" value="ECO:0007669"/>
    <property type="project" value="UniProtKB-SubCell"/>
</dbReference>
<feature type="transmembrane region" description="Helical" evidence="5">
    <location>
        <begin position="34"/>
        <end position="58"/>
    </location>
</feature>
<evidence type="ECO:0000256" key="5">
    <source>
        <dbReference type="SAM" id="Phobius"/>
    </source>
</evidence>
<reference evidence="7 8" key="1">
    <citation type="submission" date="2020-02" db="EMBL/GenBank/DDBJ databases">
        <title>Complete genome sequence of Flavobacteriaceae bacterium.</title>
        <authorList>
            <person name="Kim S.-J."/>
            <person name="Kim Y.-S."/>
            <person name="Kim K.-H."/>
        </authorList>
    </citation>
    <scope>NUCLEOTIDE SEQUENCE [LARGE SCALE GENOMIC DNA]</scope>
    <source>
        <strain evidence="7 8">RR4-40</strain>
    </source>
</reference>
<dbReference type="EMBL" id="CP049057">
    <property type="protein sequence ID" value="QIE59019.1"/>
    <property type="molecule type" value="Genomic_DNA"/>
</dbReference>
<organism evidence="7 8">
    <name type="scientific">Rasiella rasia</name>
    <dbReference type="NCBI Taxonomy" id="2744027"/>
    <lineage>
        <taxon>Bacteria</taxon>
        <taxon>Pseudomonadati</taxon>
        <taxon>Bacteroidota</taxon>
        <taxon>Flavobacteriia</taxon>
        <taxon>Flavobacteriales</taxon>
        <taxon>Flavobacteriaceae</taxon>
        <taxon>Rasiella</taxon>
    </lineage>
</organism>
<dbReference type="GO" id="GO:0030416">
    <property type="term" value="P:methylamine metabolic process"/>
    <property type="evidence" value="ECO:0007669"/>
    <property type="project" value="InterPro"/>
</dbReference>
<gene>
    <name evidence="7" type="ORF">G5B37_05410</name>
</gene>
<dbReference type="Proteomes" id="UP000505306">
    <property type="component" value="Chromosome"/>
</dbReference>
<sequence>MLPWHQYVFGLLFIVAGAFHFQKPKLYVRIMPPYLPAHTSLVLISGLAEMAFGFLLLNAETQSIAAWAIIGMLLLFLTVHVYMLQEKKAALKLPKWVLILRIPLQFVLIYWAYLYT</sequence>
<dbReference type="PANTHER" id="PTHR36974:SF1">
    <property type="entry name" value="DOXX FAMILY MEMBRANE PROTEIN"/>
    <property type="match status" value="1"/>
</dbReference>
<accession>A0A6G6GKD4</accession>
<keyword evidence="8" id="KW-1185">Reference proteome</keyword>
<feature type="transmembrane region" description="Helical" evidence="5">
    <location>
        <begin position="6"/>
        <end position="22"/>
    </location>
</feature>
<dbReference type="AlphaFoldDB" id="A0A6G6GKD4"/>
<evidence type="ECO:0000313" key="7">
    <source>
        <dbReference type="EMBL" id="QIE59019.1"/>
    </source>
</evidence>
<dbReference type="PANTHER" id="PTHR36974">
    <property type="entry name" value="MEMBRANE PROTEIN-RELATED"/>
    <property type="match status" value="1"/>
</dbReference>
<evidence type="ECO:0000256" key="3">
    <source>
        <dbReference type="ARBA" id="ARBA00022989"/>
    </source>
</evidence>
<dbReference type="Pfam" id="PF07291">
    <property type="entry name" value="MauE"/>
    <property type="match status" value="1"/>
</dbReference>
<proteinExistence type="predicted"/>
<keyword evidence="3 5" id="KW-1133">Transmembrane helix</keyword>
<evidence type="ECO:0000256" key="1">
    <source>
        <dbReference type="ARBA" id="ARBA00004141"/>
    </source>
</evidence>
<evidence type="ECO:0000256" key="4">
    <source>
        <dbReference type="ARBA" id="ARBA00023136"/>
    </source>
</evidence>
<dbReference type="KEGG" id="mgel:G5B37_05410"/>
<feature type="transmembrane region" description="Helical" evidence="5">
    <location>
        <begin position="64"/>
        <end position="84"/>
    </location>
</feature>
<feature type="transmembrane region" description="Helical" evidence="5">
    <location>
        <begin position="96"/>
        <end position="113"/>
    </location>
</feature>
<name>A0A6G6GKD4_9FLAO</name>
<protein>
    <recommendedName>
        <fullName evidence="6">Methylamine utilisation protein MauE domain-containing protein</fullName>
    </recommendedName>
</protein>
<evidence type="ECO:0000313" key="8">
    <source>
        <dbReference type="Proteomes" id="UP000505306"/>
    </source>
</evidence>
<comment type="subcellular location">
    <subcellularLocation>
        <location evidence="1">Membrane</location>
        <topology evidence="1">Multi-pass membrane protein</topology>
    </subcellularLocation>
</comment>